<evidence type="ECO:0000313" key="1">
    <source>
        <dbReference type="EMBL" id="GHD63884.1"/>
    </source>
</evidence>
<proteinExistence type="predicted"/>
<evidence type="ECO:0000313" key="2">
    <source>
        <dbReference type="Proteomes" id="UP000604737"/>
    </source>
</evidence>
<sequence length="78" mass="8435">MSQASPGEEWQTLCEEHRAARKAQLAAFTSVNAKFLAIGAGTSTANPTQDESIALEAAWERLQDVRARMTAFVKAQVA</sequence>
<reference evidence="2" key="1">
    <citation type="journal article" date="2019" name="Int. J. Syst. Evol. Microbiol.">
        <title>The Global Catalogue of Microorganisms (GCM) 10K type strain sequencing project: providing services to taxonomists for standard genome sequencing and annotation.</title>
        <authorList>
            <consortium name="The Broad Institute Genomics Platform"/>
            <consortium name="The Broad Institute Genome Sequencing Center for Infectious Disease"/>
            <person name="Wu L."/>
            <person name="Ma J."/>
        </authorList>
    </citation>
    <scope>NUCLEOTIDE SEQUENCE [LARGE SCALE GENOMIC DNA]</scope>
    <source>
        <strain evidence="2">KCTC 23701</strain>
    </source>
</reference>
<protein>
    <submittedName>
        <fullName evidence="1">Uncharacterized protein</fullName>
    </submittedName>
</protein>
<keyword evidence="2" id="KW-1185">Reference proteome</keyword>
<dbReference type="Proteomes" id="UP000604737">
    <property type="component" value="Unassembled WGS sequence"/>
</dbReference>
<organism evidence="1 2">
    <name type="scientific">Jeongeupia chitinilytica</name>
    <dbReference type="NCBI Taxonomy" id="1041641"/>
    <lineage>
        <taxon>Bacteria</taxon>
        <taxon>Pseudomonadati</taxon>
        <taxon>Pseudomonadota</taxon>
        <taxon>Betaproteobacteria</taxon>
        <taxon>Neisseriales</taxon>
        <taxon>Chitinibacteraceae</taxon>
        <taxon>Jeongeupia</taxon>
    </lineage>
</organism>
<gene>
    <name evidence="1" type="ORF">GCM10007350_22240</name>
</gene>
<accession>A0ABQ3H2B6</accession>
<comment type="caution">
    <text evidence="1">The sequence shown here is derived from an EMBL/GenBank/DDBJ whole genome shotgun (WGS) entry which is preliminary data.</text>
</comment>
<dbReference type="EMBL" id="BMYO01000005">
    <property type="protein sequence ID" value="GHD63884.1"/>
    <property type="molecule type" value="Genomic_DNA"/>
</dbReference>
<name>A0ABQ3H2B6_9NEIS</name>